<evidence type="ECO:0000256" key="2">
    <source>
        <dbReference type="ARBA" id="ARBA00022801"/>
    </source>
</evidence>
<dbReference type="EMBL" id="BRXZ01008320">
    <property type="protein sequence ID" value="GMI24601.1"/>
    <property type="molecule type" value="Genomic_DNA"/>
</dbReference>
<comment type="similarity">
    <text evidence="1">Belongs to the isochorismatase family.</text>
</comment>
<name>A0A9W7FWT4_9STRA</name>
<evidence type="ECO:0000313" key="3">
    <source>
        <dbReference type="EMBL" id="GMI24601.1"/>
    </source>
</evidence>
<gene>
    <name evidence="3" type="ORF">TrRE_jg203</name>
</gene>
<evidence type="ECO:0008006" key="5">
    <source>
        <dbReference type="Google" id="ProtNLM"/>
    </source>
</evidence>
<organism evidence="3 4">
    <name type="scientific">Triparma retinervis</name>
    <dbReference type="NCBI Taxonomy" id="2557542"/>
    <lineage>
        <taxon>Eukaryota</taxon>
        <taxon>Sar</taxon>
        <taxon>Stramenopiles</taxon>
        <taxon>Ochrophyta</taxon>
        <taxon>Bolidophyceae</taxon>
        <taxon>Parmales</taxon>
        <taxon>Triparmaceae</taxon>
        <taxon>Triparma</taxon>
    </lineage>
</organism>
<dbReference type="InterPro" id="IPR052347">
    <property type="entry name" value="Isochorismatase_Nicotinamidase"/>
</dbReference>
<dbReference type="Proteomes" id="UP001165082">
    <property type="component" value="Unassembled WGS sequence"/>
</dbReference>
<dbReference type="SUPFAM" id="SSF52499">
    <property type="entry name" value="Isochorismatase-like hydrolases"/>
    <property type="match status" value="1"/>
</dbReference>
<keyword evidence="4" id="KW-1185">Reference proteome</keyword>
<proteinExistence type="inferred from homology"/>
<dbReference type="PANTHER" id="PTHR11080:SF2">
    <property type="entry name" value="LD05707P"/>
    <property type="match status" value="1"/>
</dbReference>
<evidence type="ECO:0000256" key="1">
    <source>
        <dbReference type="ARBA" id="ARBA00006336"/>
    </source>
</evidence>
<dbReference type="GO" id="GO:0016787">
    <property type="term" value="F:hydrolase activity"/>
    <property type="evidence" value="ECO:0007669"/>
    <property type="project" value="UniProtKB-KW"/>
</dbReference>
<dbReference type="InterPro" id="IPR036380">
    <property type="entry name" value="Isochorismatase-like_sf"/>
</dbReference>
<reference evidence="3" key="1">
    <citation type="submission" date="2022-07" db="EMBL/GenBank/DDBJ databases">
        <title>Genome analysis of Parmales, a sister group of diatoms, reveals the evolutionary specialization of diatoms from phago-mixotrophs to photoautotrophs.</title>
        <authorList>
            <person name="Ban H."/>
            <person name="Sato S."/>
            <person name="Yoshikawa S."/>
            <person name="Kazumasa Y."/>
            <person name="Nakamura Y."/>
            <person name="Ichinomiya M."/>
            <person name="Saitoh K."/>
            <person name="Sato N."/>
            <person name="Blanc-Mathieu R."/>
            <person name="Endo H."/>
            <person name="Kuwata A."/>
            <person name="Ogata H."/>
        </authorList>
    </citation>
    <scope>NUCLEOTIDE SEQUENCE</scope>
</reference>
<comment type="caution">
    <text evidence="3">The sequence shown here is derived from an EMBL/GenBank/DDBJ whole genome shotgun (WGS) entry which is preliminary data.</text>
</comment>
<dbReference type="PANTHER" id="PTHR11080">
    <property type="entry name" value="PYRAZINAMIDASE/NICOTINAMIDASE"/>
    <property type="match status" value="1"/>
</dbReference>
<dbReference type="Gene3D" id="3.40.50.850">
    <property type="entry name" value="Isochorismatase-like"/>
    <property type="match status" value="1"/>
</dbReference>
<evidence type="ECO:0000313" key="4">
    <source>
        <dbReference type="Proteomes" id="UP001165082"/>
    </source>
</evidence>
<dbReference type="OrthoDB" id="1739143at2759"/>
<protein>
    <recommendedName>
        <fullName evidence="5">Isochorismatase-like domain-containing protein</fullName>
    </recommendedName>
</protein>
<keyword evidence="2" id="KW-0378">Hydrolase</keyword>
<sequence length="261" mass="28550">MSTKSALLLIDPQVDFHPSGSLGIPSASKDANRLRSLLELHPSPFQKLFITLDSHHLLDIAHPGYWVDKNGSNPPPFTLITHADVSSGAWSPSDPSDRTWSLSYTSSLESAGRFTLCIWPVHCLVGSPGHAVDALVLSGVNAWLSGGAGREVRWVLKGQNRRTEMYSCMRAEVTVEGDPSTGFNEKLMEEIDDVDTLYVGGQARSHCVNFSVRDILPRFKGKLKVLGDGCSDVPGFEEAGREFVEWVKENGGEVVQCKDVK</sequence>
<dbReference type="AlphaFoldDB" id="A0A9W7FWT4"/>
<accession>A0A9W7FWT4</accession>